<accession>A0ABP9M580</accession>
<dbReference type="RefSeq" id="WP_345202585.1">
    <property type="nucleotide sequence ID" value="NZ_BAABHX010000002.1"/>
</dbReference>
<feature type="signal peptide" evidence="2">
    <location>
        <begin position="1"/>
        <end position="18"/>
    </location>
</feature>
<dbReference type="CDD" id="cd00146">
    <property type="entry name" value="PKD"/>
    <property type="match status" value="2"/>
</dbReference>
<dbReference type="Pfam" id="PF18911">
    <property type="entry name" value="PKD_4"/>
    <property type="match status" value="2"/>
</dbReference>
<dbReference type="SMART" id="SM00089">
    <property type="entry name" value="PKD"/>
    <property type="match status" value="2"/>
</dbReference>
<evidence type="ECO:0000313" key="5">
    <source>
        <dbReference type="Proteomes" id="UP001500353"/>
    </source>
</evidence>
<feature type="domain" description="PKD" evidence="3">
    <location>
        <begin position="279"/>
        <end position="343"/>
    </location>
</feature>
<keyword evidence="1 2" id="KW-0732">Signal</keyword>
<evidence type="ECO:0000256" key="1">
    <source>
        <dbReference type="ARBA" id="ARBA00022729"/>
    </source>
</evidence>
<dbReference type="Pfam" id="PF18962">
    <property type="entry name" value="Por_Secre_tail"/>
    <property type="match status" value="1"/>
</dbReference>
<gene>
    <name evidence="4" type="ORF">GCM10023210_17810</name>
</gene>
<proteinExistence type="predicted"/>
<feature type="chain" id="PRO_5045589836" description="PKD domain-containing protein" evidence="2">
    <location>
        <begin position="19"/>
        <end position="1483"/>
    </location>
</feature>
<dbReference type="PROSITE" id="PS50093">
    <property type="entry name" value="PKD"/>
    <property type="match status" value="2"/>
</dbReference>
<evidence type="ECO:0000259" key="3">
    <source>
        <dbReference type="PROSITE" id="PS50093"/>
    </source>
</evidence>
<comment type="caution">
    <text evidence="4">The sequence shown here is derived from an EMBL/GenBank/DDBJ whole genome shotgun (WGS) entry which is preliminary data.</text>
</comment>
<evidence type="ECO:0000313" key="4">
    <source>
        <dbReference type="EMBL" id="GAA5090953.1"/>
    </source>
</evidence>
<name>A0ABP9M580_9FLAO</name>
<dbReference type="InterPro" id="IPR035986">
    <property type="entry name" value="PKD_dom_sf"/>
</dbReference>
<dbReference type="InterPro" id="IPR022409">
    <property type="entry name" value="PKD/Chitinase_dom"/>
</dbReference>
<dbReference type="InterPro" id="IPR013783">
    <property type="entry name" value="Ig-like_fold"/>
</dbReference>
<dbReference type="InterPro" id="IPR026444">
    <property type="entry name" value="Secre_tail"/>
</dbReference>
<evidence type="ECO:0000256" key="2">
    <source>
        <dbReference type="SAM" id="SignalP"/>
    </source>
</evidence>
<feature type="domain" description="PKD" evidence="3">
    <location>
        <begin position="17"/>
        <end position="95"/>
    </location>
</feature>
<dbReference type="EMBL" id="BAABHX010000002">
    <property type="protein sequence ID" value="GAA5090953.1"/>
    <property type="molecule type" value="Genomic_DNA"/>
</dbReference>
<dbReference type="InterPro" id="IPR000601">
    <property type="entry name" value="PKD_dom"/>
</dbReference>
<dbReference type="SUPFAM" id="SSF49299">
    <property type="entry name" value="PKD domain"/>
    <property type="match status" value="2"/>
</dbReference>
<sequence>MKKIILFLGLMLIQHIYAQSPLSKITATASGNTVSFLNSSSGAVNSIVWDFPGGNPATSTDPNPNVSYASEGIYTAKLTVSNTSGSSTSTRTIKIGSGNSIDLSSAKNNDGTLMADNDPDSDWTYTDPTGLISTPITRYAASGWSSASTGNIAGISRWITGNNSITGYHDYVSKEFEIPAGTTTATLNLRSLSFVRNWTYLVKKNTDGTETETQITLTTYMSDGAKGWLNSRSPEVISYPLVPGIYYIKVKLYTNSGAQRQAIDVNANVNFGSSVTISPIAEFSGAPLSTTVGNSVQFNNLLQGSPLSTNWKFNDGTNTVTSTQNNPAITFPNPGLYYAELSADYGNNLVSTLKIDNYIQILSEKDYTKAPNSYIFYKDGLLPNGNKADGLYIPVKKAYQMWKSGRYMQNDQGNYTPIDLNGSQAASVYWEDINGLIKSVTIDTSEGSGENARIKVLIDKTKGEGNASIAFKVNNTIYWTWHVWVTDNPENGSSYGQNFETDFTGNPFTPQYMDRNLGATNASFLGNDWNKSGGLMYQWGRKDPFPPLVYKDNSFYEITGDVGSIRHRSAALATSIIPVISRGTNTGSNNIGGNIRYSINNPINIIIHSMNDGTWFSNQEYKSPNTNSDLVETWDLWSDNRKGLNSNASSVGDPNLAADSKSYKLKSEFDPCPNGWRVPSHYGRNTINNNMNPLGRKNSGFNDDIDNANSMIYPNSFNPVLSGVKVYPGLGIDFRGIPERNIGIIPMNGNYEYYGPEASGANYSATQSLTYQDQSSDGSLGTATYGIGGVRGALFYSSPEDVSKSATGWNAIYVNQTGKTNTAGGMRCMKDPNIGLLPIEYNTQYISSSDDNTDYKSWVKEPNSYVVMTGESTDTNATDQVLKISLKKAYAMHKLYLSKQLPSGANNTASVVWSTNTALIKNIKITGVYPDQEMEVTLAAKQKGNAVVAFHKGNNGVWGQSDPDKILWSWHIWAPVTNPLDPTSQVTYTTESVANGGIISSNAQLVNPTKSLAPPLTTVFMDRNLGALNSFPTSASGMGATALLTSPEVTNSGGLHYQWGRKDPIPTFLSPGGLNAIPVYKQISYTNNTIGYSAAINDTEYTNSYTKEYSTYTNSGNANVQLSDAKNEKIRKVLKYSAENPLFFMYRNKSGNEETIENGTNFSQKAAQVKDWISDENGQVQDRWGHATEKSPYDPCPSGWRVPDTSSAALFAGGPNGSYAKGTSPWFYNGYNTSSTFANYGIAQGGIAALTEGAINNTTSEKKHPGFAVIRYTAPASRVGFIFSFTDSKYNIGNIPVTGIRGILGGNNYQDKLWELYLNNRYRTGLWTSSPADNYSGYAIALDLFSISTAAGQNGRLATGIGRYPQAAMGVRCVKDTERYMGDLPYSTSSRIAEISQVISSLKNNIEINPSDEIEIYPNPVKDLLYVKSDTEMLYEIYDMGGRIISKGQTSNRQINVLILLKGSYILKLYSDKTTVTKKFIKK</sequence>
<protein>
    <recommendedName>
        <fullName evidence="3">PKD domain-containing protein</fullName>
    </recommendedName>
</protein>
<dbReference type="NCBIfam" id="TIGR04183">
    <property type="entry name" value="Por_Secre_tail"/>
    <property type="match status" value="1"/>
</dbReference>
<keyword evidence="5" id="KW-1185">Reference proteome</keyword>
<dbReference type="Gene3D" id="2.60.40.10">
    <property type="entry name" value="Immunoglobulins"/>
    <property type="match status" value="2"/>
</dbReference>
<dbReference type="Proteomes" id="UP001500353">
    <property type="component" value="Unassembled WGS sequence"/>
</dbReference>
<reference evidence="5" key="1">
    <citation type="journal article" date="2019" name="Int. J. Syst. Evol. Microbiol.">
        <title>The Global Catalogue of Microorganisms (GCM) 10K type strain sequencing project: providing services to taxonomists for standard genome sequencing and annotation.</title>
        <authorList>
            <consortium name="The Broad Institute Genomics Platform"/>
            <consortium name="The Broad Institute Genome Sequencing Center for Infectious Disease"/>
            <person name="Wu L."/>
            <person name="Ma J."/>
        </authorList>
    </citation>
    <scope>NUCLEOTIDE SEQUENCE [LARGE SCALE GENOMIC DNA]</scope>
    <source>
        <strain evidence="5">JCM 18019</strain>
    </source>
</reference>
<organism evidence="4 5">
    <name type="scientific">Chryseobacterium ginsengisoli</name>
    <dbReference type="NCBI Taxonomy" id="363853"/>
    <lineage>
        <taxon>Bacteria</taxon>
        <taxon>Pseudomonadati</taxon>
        <taxon>Bacteroidota</taxon>
        <taxon>Flavobacteriia</taxon>
        <taxon>Flavobacteriales</taxon>
        <taxon>Weeksellaceae</taxon>
        <taxon>Chryseobacterium group</taxon>
        <taxon>Chryseobacterium</taxon>
    </lineage>
</organism>